<organism evidence="1 2">
    <name type="scientific">Porites lobata</name>
    <dbReference type="NCBI Taxonomy" id="104759"/>
    <lineage>
        <taxon>Eukaryota</taxon>
        <taxon>Metazoa</taxon>
        <taxon>Cnidaria</taxon>
        <taxon>Anthozoa</taxon>
        <taxon>Hexacorallia</taxon>
        <taxon>Scleractinia</taxon>
        <taxon>Fungiina</taxon>
        <taxon>Poritidae</taxon>
        <taxon>Porites</taxon>
    </lineage>
</organism>
<reference evidence="1 2" key="1">
    <citation type="submission" date="2022-05" db="EMBL/GenBank/DDBJ databases">
        <authorList>
            <consortium name="Genoscope - CEA"/>
            <person name="William W."/>
        </authorList>
    </citation>
    <scope>NUCLEOTIDE SEQUENCE [LARGE SCALE GENOMIC DNA]</scope>
</reference>
<evidence type="ECO:0000313" key="1">
    <source>
        <dbReference type="EMBL" id="CAH3176617.1"/>
    </source>
</evidence>
<sequence length="346" mass="38725">MFITLGESIQEIILERIRRAKSLGILADEAANVTVFQQLIIFLKYVNPDMGVTKTEFLATKCIDDPRGANAEETWKFFENSPKRISIFMKVQTELKDVALTERTKKIVGKKIRKACRTRWLSLQKSMNSVFETYAALLHTFQELEKDALAVGMLKKMKTGKFLGTIYILKEVVPCLTTLTKTFQAGVLNFSHVGPAINHSQASLEAVKSSQSPWKKLQEDIKPEGRLGGLELTTTDNDNKILGNLLSAYVSGLAKNITSRFNDCLSVLSSFSILSPVVLPKSTSPEFKEYGNKEIKILADHFFQEKETEDKEVTKAQLEAERAKFKFDLDACKSLVPPSTARGSSE</sequence>
<proteinExistence type="predicted"/>
<name>A0ABN8RH23_9CNID</name>
<dbReference type="PANTHER" id="PTHR46880:SF5">
    <property type="entry name" value="DUF4371 DOMAIN-CONTAINING PROTEIN"/>
    <property type="match status" value="1"/>
</dbReference>
<evidence type="ECO:0000313" key="2">
    <source>
        <dbReference type="Proteomes" id="UP001159405"/>
    </source>
</evidence>
<gene>
    <name evidence="1" type="ORF">PLOB_00018309</name>
</gene>
<accession>A0ABN8RH23</accession>
<dbReference type="EMBL" id="CALNXK010000215">
    <property type="protein sequence ID" value="CAH3176617.1"/>
    <property type="molecule type" value="Genomic_DNA"/>
</dbReference>
<dbReference type="PANTHER" id="PTHR46880">
    <property type="entry name" value="RAS-ASSOCIATING DOMAIN-CONTAINING PROTEIN"/>
    <property type="match status" value="1"/>
</dbReference>
<keyword evidence="2" id="KW-1185">Reference proteome</keyword>
<protein>
    <submittedName>
        <fullName evidence="1">Uncharacterized protein</fullName>
    </submittedName>
</protein>
<comment type="caution">
    <text evidence="1">The sequence shown here is derived from an EMBL/GenBank/DDBJ whole genome shotgun (WGS) entry which is preliminary data.</text>
</comment>
<dbReference type="Proteomes" id="UP001159405">
    <property type="component" value="Unassembled WGS sequence"/>
</dbReference>